<name>A0AA40FUY1_9HYME</name>
<accession>A0AA40FUY1</accession>
<keyword evidence="2" id="KW-1185">Reference proteome</keyword>
<evidence type="ECO:0000313" key="2">
    <source>
        <dbReference type="Proteomes" id="UP001177670"/>
    </source>
</evidence>
<gene>
    <name evidence="1" type="ORF">K0M31_005383</name>
</gene>
<evidence type="ECO:0000313" key="1">
    <source>
        <dbReference type="EMBL" id="KAK1125845.1"/>
    </source>
</evidence>
<dbReference type="Proteomes" id="UP001177670">
    <property type="component" value="Unassembled WGS sequence"/>
</dbReference>
<reference evidence="1" key="1">
    <citation type="submission" date="2021-10" db="EMBL/GenBank/DDBJ databases">
        <title>Melipona bicolor Genome sequencing and assembly.</title>
        <authorList>
            <person name="Araujo N.S."/>
            <person name="Arias M.C."/>
        </authorList>
    </citation>
    <scope>NUCLEOTIDE SEQUENCE</scope>
    <source>
        <strain evidence="1">USP_2M_L1-L4_2017</strain>
        <tissue evidence="1">Whole body</tissue>
    </source>
</reference>
<feature type="non-terminal residue" evidence="1">
    <location>
        <position position="1"/>
    </location>
</feature>
<dbReference type="AlphaFoldDB" id="A0AA40FUY1"/>
<protein>
    <submittedName>
        <fullName evidence="1">Uncharacterized protein</fullName>
    </submittedName>
</protein>
<dbReference type="EMBL" id="JAHYIQ010000015">
    <property type="protein sequence ID" value="KAK1125845.1"/>
    <property type="molecule type" value="Genomic_DNA"/>
</dbReference>
<sequence length="86" mass="10136">DNQELPNSQRKHGETQLLWRYFDTEWQWQLPVPKASRRKKRAGRSSDRAPYASFRWTAFSPHHRNHVIKFAETFEGSPGREGITLG</sequence>
<organism evidence="1 2">
    <name type="scientific">Melipona bicolor</name>
    <dbReference type="NCBI Taxonomy" id="60889"/>
    <lineage>
        <taxon>Eukaryota</taxon>
        <taxon>Metazoa</taxon>
        <taxon>Ecdysozoa</taxon>
        <taxon>Arthropoda</taxon>
        <taxon>Hexapoda</taxon>
        <taxon>Insecta</taxon>
        <taxon>Pterygota</taxon>
        <taxon>Neoptera</taxon>
        <taxon>Endopterygota</taxon>
        <taxon>Hymenoptera</taxon>
        <taxon>Apocrita</taxon>
        <taxon>Aculeata</taxon>
        <taxon>Apoidea</taxon>
        <taxon>Anthophila</taxon>
        <taxon>Apidae</taxon>
        <taxon>Melipona</taxon>
    </lineage>
</organism>
<proteinExistence type="predicted"/>
<comment type="caution">
    <text evidence="1">The sequence shown here is derived from an EMBL/GenBank/DDBJ whole genome shotgun (WGS) entry which is preliminary data.</text>
</comment>